<gene>
    <name evidence="1" type="ORF">R1CP_08810</name>
</gene>
<evidence type="ECO:0000313" key="1">
    <source>
        <dbReference type="EMBL" id="ANS26482.1"/>
    </source>
</evidence>
<dbReference type="PATRIC" id="fig|37919.13.peg.1817"/>
<dbReference type="InterPro" id="IPR006059">
    <property type="entry name" value="SBP"/>
</dbReference>
<dbReference type="PANTHER" id="PTHR43649">
    <property type="entry name" value="ARABINOSE-BINDING PROTEIN-RELATED"/>
    <property type="match status" value="1"/>
</dbReference>
<dbReference type="Proteomes" id="UP000186108">
    <property type="component" value="Chromosome"/>
</dbReference>
<dbReference type="PANTHER" id="PTHR43649:SF12">
    <property type="entry name" value="DIACETYLCHITOBIOSE BINDING PROTEIN DASA"/>
    <property type="match status" value="1"/>
</dbReference>
<dbReference type="Gene3D" id="3.40.190.10">
    <property type="entry name" value="Periplasmic binding protein-like II"/>
    <property type="match status" value="2"/>
</dbReference>
<proteinExistence type="predicted"/>
<protein>
    <submittedName>
        <fullName evidence="1">ABC transporter substrate-binding protein</fullName>
    </submittedName>
</protein>
<name>A0A1B1K1L3_RHOOP</name>
<dbReference type="RefSeq" id="WP_065489892.1">
    <property type="nucleotide sequence ID" value="NZ_CP009111.1"/>
</dbReference>
<dbReference type="InterPro" id="IPR050490">
    <property type="entry name" value="Bact_solute-bd_prot1"/>
</dbReference>
<reference evidence="1 2" key="1">
    <citation type="submission" date="2014-07" db="EMBL/GenBank/DDBJ databases">
        <authorList>
            <person name="Zhang J.E."/>
            <person name="Yang H."/>
            <person name="Guo J."/>
            <person name="Deng Z."/>
            <person name="Luo H."/>
            <person name="Luo M."/>
            <person name="Zhao B."/>
        </authorList>
    </citation>
    <scope>NUCLEOTIDE SEQUENCE [LARGE SCALE GENOMIC DNA]</scope>
    <source>
        <strain evidence="1 2">1CP</strain>
    </source>
</reference>
<dbReference type="SUPFAM" id="SSF53850">
    <property type="entry name" value="Periplasmic binding protein-like II"/>
    <property type="match status" value="1"/>
</dbReference>
<dbReference type="Pfam" id="PF01547">
    <property type="entry name" value="SBP_bac_1"/>
    <property type="match status" value="1"/>
</dbReference>
<accession>A0A1B1K1L3</accession>
<dbReference type="AlphaFoldDB" id="A0A1B1K1L3"/>
<dbReference type="PROSITE" id="PS51318">
    <property type="entry name" value="TAT"/>
    <property type="match status" value="1"/>
</dbReference>
<dbReference type="EMBL" id="CP009111">
    <property type="protein sequence ID" value="ANS26482.1"/>
    <property type="molecule type" value="Genomic_DNA"/>
</dbReference>
<evidence type="ECO:0000313" key="2">
    <source>
        <dbReference type="Proteomes" id="UP000186108"/>
    </source>
</evidence>
<organism evidence="1 2">
    <name type="scientific">Rhodococcus opacus</name>
    <name type="common">Nocardia opaca</name>
    <dbReference type="NCBI Taxonomy" id="37919"/>
    <lineage>
        <taxon>Bacteria</taxon>
        <taxon>Bacillati</taxon>
        <taxon>Actinomycetota</taxon>
        <taxon>Actinomycetes</taxon>
        <taxon>Mycobacteriales</taxon>
        <taxon>Nocardiaceae</taxon>
        <taxon>Rhodococcus</taxon>
    </lineage>
</organism>
<sequence>MNRNELPHPWQPSRRTFLKAALGAAGALSTAGLLSGCTSGVDPHVITLGSRLSDKNAKLGVQDVVGMFQQQTGGAVRINSVDSTSFQENVNNYLQGTPDDVFTWMSGYRMKYFADKGLVDDVSSVWQAHGSGFSDSFREASTGTDGQQYLIPFFYYPWAVFYRPSLWRQRGYAPPKTFDEWVTLSKRMQADGLTPIGFGVRDGWPPFGTFDYLDLRLNGVDFHRSLLAGDVSWTDNRVRSVFDTWREILPFHQPQPLGRKMSEAQQALLNKEVGMLVAGMFVAQSFPAGPDREDLDFFAFPELDSAVGTSAVEAPMDGFMMRKDPRNLGGAQQFLSFLTSADAAVAYAKQDPQAIPAHRDADLSSFPPLVQKSAALVQGAGSITQFLDRDTRPDFASVVMIPAMQQFLGNPNDVDGLVRSIERQKAAVFGQ</sequence>
<dbReference type="InterPro" id="IPR006311">
    <property type="entry name" value="TAT_signal"/>
</dbReference>